<dbReference type="PATRIC" id="fig|595434.4.peg.1949"/>
<keyword evidence="1" id="KW-0472">Membrane</keyword>
<gene>
    <name evidence="1" type="ORF">RISK_002035</name>
</gene>
<keyword evidence="1" id="KW-0812">Transmembrane</keyword>
<organism evidence="1 2">
    <name type="scientific">Rhodopirellula islandica</name>
    <dbReference type="NCBI Taxonomy" id="595434"/>
    <lineage>
        <taxon>Bacteria</taxon>
        <taxon>Pseudomonadati</taxon>
        <taxon>Planctomycetota</taxon>
        <taxon>Planctomycetia</taxon>
        <taxon>Pirellulales</taxon>
        <taxon>Pirellulaceae</taxon>
        <taxon>Rhodopirellula</taxon>
    </lineage>
</organism>
<keyword evidence="2" id="KW-1185">Reference proteome</keyword>
<dbReference type="EMBL" id="LECT01000016">
    <property type="protein sequence ID" value="KLU06184.1"/>
    <property type="molecule type" value="Genomic_DNA"/>
</dbReference>
<sequence length="56" mass="5996">MTVQYTVDDGLGGVSTFSDLEVESAVLGADYFTITQVGGQVEVIPVNRVVRFSCQP</sequence>
<dbReference type="AlphaFoldDB" id="A0A0J1EKU6"/>
<name>A0A0J1EKU6_RHOIS</name>
<comment type="caution">
    <text evidence="1">The sequence shown here is derived from an EMBL/GenBank/DDBJ whole genome shotgun (WGS) entry which is preliminary data.</text>
</comment>
<protein>
    <submittedName>
        <fullName evidence="1">Signal peptide and transmembrane protein</fullName>
    </submittedName>
</protein>
<dbReference type="Proteomes" id="UP000036367">
    <property type="component" value="Unassembled WGS sequence"/>
</dbReference>
<evidence type="ECO:0000313" key="1">
    <source>
        <dbReference type="EMBL" id="KLU06184.1"/>
    </source>
</evidence>
<evidence type="ECO:0000313" key="2">
    <source>
        <dbReference type="Proteomes" id="UP000036367"/>
    </source>
</evidence>
<accession>A0A0J1EKU6</accession>
<proteinExistence type="predicted"/>
<dbReference type="STRING" id="595434.RISK_002035"/>
<reference evidence="1" key="1">
    <citation type="submission" date="2015-05" db="EMBL/GenBank/DDBJ databases">
        <title>Permanent draft genome of Rhodopirellula islandicus K833.</title>
        <authorList>
            <person name="Kizina J."/>
            <person name="Richter M."/>
            <person name="Glockner F.O."/>
            <person name="Harder J."/>
        </authorList>
    </citation>
    <scope>NUCLEOTIDE SEQUENCE [LARGE SCALE GENOMIC DNA]</scope>
    <source>
        <strain evidence="1">K833</strain>
    </source>
</reference>